<proteinExistence type="inferred from homology"/>
<sequence>MRKVARGACWMVDKEGNVKLIHDRDDVVMVTTPECGSTDNCKPPSKLNATTPPPRHTPTHSAMKTKNMAATTTALRRIATSPSLLPPPSQTACTKILLTSTCTSSIQRRQSSSSSNSWKVRQARDVFAQSAKHNGYKSRAAYKLLEIDSLHKIFHCGQTVVDLGFAPGAWSQVAIDKVAPTGRVIGVDILPAQPPAGVSTFQGSMKSPGVRSLLKSFLMDPERGRMRQNRYLRKGGMDEEEFEAMERGYVDRERDVEREERFEKLAGADRPVDVVLSDMSDPWPITSFTWRKSFDNVFLRLMNTSGIPVRDHAYSIDLCYTALSFAIDVLRKPGIFVCKVYRGDQEEELRKRLGEVFASVCTEKPEASRDESKEVYYVAKWLRRGVSKKAVFPEGIY</sequence>
<dbReference type="Pfam" id="PF01728">
    <property type="entry name" value="FtsJ"/>
    <property type="match status" value="1"/>
</dbReference>
<evidence type="ECO:0000256" key="6">
    <source>
        <dbReference type="ARBA" id="ARBA00041184"/>
    </source>
</evidence>
<dbReference type="InterPro" id="IPR029063">
    <property type="entry name" value="SAM-dependent_MTases_sf"/>
</dbReference>
<dbReference type="GO" id="GO:0008650">
    <property type="term" value="F:rRNA (uridine-2'-O-)-methyltransferase activity"/>
    <property type="evidence" value="ECO:0007669"/>
    <property type="project" value="TreeGrafter"/>
</dbReference>
<name>A0A3N4J0A4_9PEZI</name>
<evidence type="ECO:0000256" key="5">
    <source>
        <dbReference type="ARBA" id="ARBA00022691"/>
    </source>
</evidence>
<evidence type="ECO:0000256" key="1">
    <source>
        <dbReference type="ARBA" id="ARBA00009258"/>
    </source>
</evidence>
<dbReference type="InterPro" id="IPR050082">
    <property type="entry name" value="RNA_methyltr_RlmE"/>
</dbReference>
<gene>
    <name evidence="9" type="ORF">L873DRAFT_1831353</name>
</gene>
<feature type="domain" description="Ribosomal RNA methyltransferase FtsJ" evidence="8">
    <location>
        <begin position="136"/>
        <end position="380"/>
    </location>
</feature>
<dbReference type="SUPFAM" id="SSF53335">
    <property type="entry name" value="S-adenosyl-L-methionine-dependent methyltransferases"/>
    <property type="match status" value="1"/>
</dbReference>
<evidence type="ECO:0000256" key="4">
    <source>
        <dbReference type="ARBA" id="ARBA00022679"/>
    </source>
</evidence>
<feature type="region of interest" description="Disordered" evidence="7">
    <location>
        <begin position="34"/>
        <end position="62"/>
    </location>
</feature>
<evidence type="ECO:0000256" key="2">
    <source>
        <dbReference type="ARBA" id="ARBA00022552"/>
    </source>
</evidence>
<keyword evidence="4" id="KW-0808">Transferase</keyword>
<dbReference type="OrthoDB" id="20105at2759"/>
<dbReference type="PANTHER" id="PTHR10920:SF18">
    <property type="entry name" value="RRNA METHYLTRANSFERASE 2, MITOCHONDRIAL"/>
    <property type="match status" value="1"/>
</dbReference>
<dbReference type="InterPro" id="IPR015507">
    <property type="entry name" value="rRNA-MeTfrase_E"/>
</dbReference>
<dbReference type="InterPro" id="IPR002877">
    <property type="entry name" value="RNA_MeTrfase_FtsJ_dom"/>
</dbReference>
<evidence type="ECO:0000256" key="3">
    <source>
        <dbReference type="ARBA" id="ARBA00022603"/>
    </source>
</evidence>
<dbReference type="Gene3D" id="3.40.50.150">
    <property type="entry name" value="Vaccinia Virus protein VP39"/>
    <property type="match status" value="1"/>
</dbReference>
<keyword evidence="10" id="KW-1185">Reference proteome</keyword>
<dbReference type="PANTHER" id="PTHR10920">
    <property type="entry name" value="RIBOSOMAL RNA METHYLTRANSFERASE"/>
    <property type="match status" value="1"/>
</dbReference>
<keyword evidence="2" id="KW-0698">rRNA processing</keyword>
<evidence type="ECO:0000256" key="7">
    <source>
        <dbReference type="SAM" id="MobiDB-lite"/>
    </source>
</evidence>
<dbReference type="Proteomes" id="UP000276215">
    <property type="component" value="Unassembled WGS sequence"/>
</dbReference>
<evidence type="ECO:0000313" key="10">
    <source>
        <dbReference type="Proteomes" id="UP000276215"/>
    </source>
</evidence>
<organism evidence="9 10">
    <name type="scientific">Choiromyces venosus 120613-1</name>
    <dbReference type="NCBI Taxonomy" id="1336337"/>
    <lineage>
        <taxon>Eukaryota</taxon>
        <taxon>Fungi</taxon>
        <taxon>Dikarya</taxon>
        <taxon>Ascomycota</taxon>
        <taxon>Pezizomycotina</taxon>
        <taxon>Pezizomycetes</taxon>
        <taxon>Pezizales</taxon>
        <taxon>Tuberaceae</taxon>
        <taxon>Choiromyces</taxon>
    </lineage>
</organism>
<keyword evidence="3" id="KW-0489">Methyltransferase</keyword>
<comment type="similarity">
    <text evidence="1">Belongs to the class I-like SAM-binding methyltransferase superfamily. RNA methyltransferase RlmE family.</text>
</comment>
<dbReference type="AlphaFoldDB" id="A0A3N4J0A4"/>
<protein>
    <recommendedName>
        <fullName evidence="6">rRNA methyltransferase 2, mitochondrial</fullName>
    </recommendedName>
</protein>
<reference evidence="9 10" key="1">
    <citation type="journal article" date="2018" name="Nat. Ecol. Evol.">
        <title>Pezizomycetes genomes reveal the molecular basis of ectomycorrhizal truffle lifestyle.</title>
        <authorList>
            <person name="Murat C."/>
            <person name="Payen T."/>
            <person name="Noel B."/>
            <person name="Kuo A."/>
            <person name="Morin E."/>
            <person name="Chen J."/>
            <person name="Kohler A."/>
            <person name="Krizsan K."/>
            <person name="Balestrini R."/>
            <person name="Da Silva C."/>
            <person name="Montanini B."/>
            <person name="Hainaut M."/>
            <person name="Levati E."/>
            <person name="Barry K.W."/>
            <person name="Belfiori B."/>
            <person name="Cichocki N."/>
            <person name="Clum A."/>
            <person name="Dockter R.B."/>
            <person name="Fauchery L."/>
            <person name="Guy J."/>
            <person name="Iotti M."/>
            <person name="Le Tacon F."/>
            <person name="Lindquist E.A."/>
            <person name="Lipzen A."/>
            <person name="Malagnac F."/>
            <person name="Mello A."/>
            <person name="Molinier V."/>
            <person name="Miyauchi S."/>
            <person name="Poulain J."/>
            <person name="Riccioni C."/>
            <person name="Rubini A."/>
            <person name="Sitrit Y."/>
            <person name="Splivallo R."/>
            <person name="Traeger S."/>
            <person name="Wang M."/>
            <person name="Zifcakova L."/>
            <person name="Wipf D."/>
            <person name="Zambonelli A."/>
            <person name="Paolocci F."/>
            <person name="Nowrousian M."/>
            <person name="Ottonello S."/>
            <person name="Baldrian P."/>
            <person name="Spatafora J.W."/>
            <person name="Henrissat B."/>
            <person name="Nagy L.G."/>
            <person name="Aury J.M."/>
            <person name="Wincker P."/>
            <person name="Grigoriev I.V."/>
            <person name="Bonfante P."/>
            <person name="Martin F.M."/>
        </authorList>
    </citation>
    <scope>NUCLEOTIDE SEQUENCE [LARGE SCALE GENOMIC DNA]</scope>
    <source>
        <strain evidence="9 10">120613-1</strain>
    </source>
</reference>
<dbReference type="STRING" id="1336337.A0A3N4J0A4"/>
<evidence type="ECO:0000259" key="8">
    <source>
        <dbReference type="Pfam" id="PF01728"/>
    </source>
</evidence>
<keyword evidence="5" id="KW-0949">S-adenosyl-L-methionine</keyword>
<accession>A0A3N4J0A4</accession>
<dbReference type="HAMAP" id="MF_01547">
    <property type="entry name" value="RNA_methyltr_E"/>
    <property type="match status" value="1"/>
</dbReference>
<evidence type="ECO:0000313" key="9">
    <source>
        <dbReference type="EMBL" id="RPA91586.1"/>
    </source>
</evidence>
<dbReference type="GO" id="GO:0005739">
    <property type="term" value="C:mitochondrion"/>
    <property type="evidence" value="ECO:0007669"/>
    <property type="project" value="TreeGrafter"/>
</dbReference>
<dbReference type="EMBL" id="ML120492">
    <property type="protein sequence ID" value="RPA91586.1"/>
    <property type="molecule type" value="Genomic_DNA"/>
</dbReference>